<dbReference type="PANTHER" id="PTHR33096">
    <property type="entry name" value="CXC2 DOMAIN-CONTAINING PROTEIN"/>
    <property type="match status" value="1"/>
</dbReference>
<dbReference type="Pfam" id="PF18758">
    <property type="entry name" value="KDZ"/>
    <property type="match status" value="1"/>
</dbReference>
<accession>A0AAD4C9Y7</accession>
<keyword evidence="2" id="KW-1185">Reference proteome</keyword>
<dbReference type="EMBL" id="WHUW01000001">
    <property type="protein sequence ID" value="KAF8452808.1"/>
    <property type="molecule type" value="Genomic_DNA"/>
</dbReference>
<evidence type="ECO:0000313" key="1">
    <source>
        <dbReference type="EMBL" id="KAF8452808.1"/>
    </source>
</evidence>
<dbReference type="PANTHER" id="PTHR33096:SF1">
    <property type="entry name" value="CXC1-LIKE CYSTEINE CLUSTER ASSOCIATED WITH KDZ TRANSPOSASES DOMAIN-CONTAINING PROTEIN"/>
    <property type="match status" value="1"/>
</dbReference>
<dbReference type="InterPro" id="IPR040521">
    <property type="entry name" value="KDZ"/>
</dbReference>
<organism evidence="1 2">
    <name type="scientific">Boletus edulis BED1</name>
    <dbReference type="NCBI Taxonomy" id="1328754"/>
    <lineage>
        <taxon>Eukaryota</taxon>
        <taxon>Fungi</taxon>
        <taxon>Dikarya</taxon>
        <taxon>Basidiomycota</taxon>
        <taxon>Agaricomycotina</taxon>
        <taxon>Agaricomycetes</taxon>
        <taxon>Agaricomycetidae</taxon>
        <taxon>Boletales</taxon>
        <taxon>Boletineae</taxon>
        <taxon>Boletaceae</taxon>
        <taxon>Boletoideae</taxon>
        <taxon>Boletus</taxon>
    </lineage>
</organism>
<reference evidence="1" key="2">
    <citation type="journal article" date="2020" name="Nat. Commun.">
        <title>Large-scale genome sequencing of mycorrhizal fungi provides insights into the early evolution of symbiotic traits.</title>
        <authorList>
            <person name="Miyauchi S."/>
            <person name="Kiss E."/>
            <person name="Kuo A."/>
            <person name="Drula E."/>
            <person name="Kohler A."/>
            <person name="Sanchez-Garcia M."/>
            <person name="Morin E."/>
            <person name="Andreopoulos B."/>
            <person name="Barry K.W."/>
            <person name="Bonito G."/>
            <person name="Buee M."/>
            <person name="Carver A."/>
            <person name="Chen C."/>
            <person name="Cichocki N."/>
            <person name="Clum A."/>
            <person name="Culley D."/>
            <person name="Crous P.W."/>
            <person name="Fauchery L."/>
            <person name="Girlanda M."/>
            <person name="Hayes R.D."/>
            <person name="Keri Z."/>
            <person name="LaButti K."/>
            <person name="Lipzen A."/>
            <person name="Lombard V."/>
            <person name="Magnuson J."/>
            <person name="Maillard F."/>
            <person name="Murat C."/>
            <person name="Nolan M."/>
            <person name="Ohm R.A."/>
            <person name="Pangilinan J."/>
            <person name="Pereira M.F."/>
            <person name="Perotto S."/>
            <person name="Peter M."/>
            <person name="Pfister S."/>
            <person name="Riley R."/>
            <person name="Sitrit Y."/>
            <person name="Stielow J.B."/>
            <person name="Szollosi G."/>
            <person name="Zifcakova L."/>
            <person name="Stursova M."/>
            <person name="Spatafora J.W."/>
            <person name="Tedersoo L."/>
            <person name="Vaario L.M."/>
            <person name="Yamada A."/>
            <person name="Yan M."/>
            <person name="Wang P."/>
            <person name="Xu J."/>
            <person name="Bruns T."/>
            <person name="Baldrian P."/>
            <person name="Vilgalys R."/>
            <person name="Dunand C."/>
            <person name="Henrissat B."/>
            <person name="Grigoriev I.V."/>
            <person name="Hibbett D."/>
            <person name="Nagy L.G."/>
            <person name="Martin F.M."/>
        </authorList>
    </citation>
    <scope>NUCLEOTIDE SEQUENCE</scope>
    <source>
        <strain evidence="1">BED1</strain>
    </source>
</reference>
<feature type="non-terminal residue" evidence="1">
    <location>
        <position position="300"/>
    </location>
</feature>
<protein>
    <recommendedName>
        <fullName evidence="3">CxC1-like cysteine cluster associated with KDZ transposases domain-containing protein</fullName>
    </recommendedName>
</protein>
<name>A0AAD4C9Y7_BOLED</name>
<feature type="non-terminal residue" evidence="1">
    <location>
        <position position="1"/>
    </location>
</feature>
<sequence>TLGDIEIIDIFSRHKVTFLPRPNHTFPNETLIYHGYLGCSPVFPTVAISLRMLSAYRQAHRVCPRFSIHAQCKMLCHLHNVPYRPYLFTQLSIAYDIYLDVIHQIEQQIQISLQSEGQEWRLRNECPACFYRLDDEPPLTLDWLISIDGNNSLKHWDTTAYGTIPRDDSQVARSTYWLTKDDVDKFKHEVKSRATASNGDINAHDDDWETEPDDRTPTKFNCVDRWRNAKSDIRKKTYSVFQESGIFVATCRHRFVLLACDMIKSRELAKYPLAILNRLLDVYGPNGGCAYDIGCAFAAT</sequence>
<evidence type="ECO:0000313" key="2">
    <source>
        <dbReference type="Proteomes" id="UP001194468"/>
    </source>
</evidence>
<proteinExistence type="predicted"/>
<gene>
    <name evidence="1" type="ORF">L210DRAFT_3320488</name>
</gene>
<dbReference type="Proteomes" id="UP001194468">
    <property type="component" value="Unassembled WGS sequence"/>
</dbReference>
<evidence type="ECO:0008006" key="3">
    <source>
        <dbReference type="Google" id="ProtNLM"/>
    </source>
</evidence>
<dbReference type="AlphaFoldDB" id="A0AAD4C9Y7"/>
<comment type="caution">
    <text evidence="1">The sequence shown here is derived from an EMBL/GenBank/DDBJ whole genome shotgun (WGS) entry which is preliminary data.</text>
</comment>
<reference evidence="1" key="1">
    <citation type="submission" date="2019-10" db="EMBL/GenBank/DDBJ databases">
        <authorList>
            <consortium name="DOE Joint Genome Institute"/>
            <person name="Kuo A."/>
            <person name="Miyauchi S."/>
            <person name="Kiss E."/>
            <person name="Drula E."/>
            <person name="Kohler A."/>
            <person name="Sanchez-Garcia M."/>
            <person name="Andreopoulos B."/>
            <person name="Barry K.W."/>
            <person name="Bonito G."/>
            <person name="Buee M."/>
            <person name="Carver A."/>
            <person name="Chen C."/>
            <person name="Cichocki N."/>
            <person name="Clum A."/>
            <person name="Culley D."/>
            <person name="Crous P.W."/>
            <person name="Fauchery L."/>
            <person name="Girlanda M."/>
            <person name="Hayes R."/>
            <person name="Keri Z."/>
            <person name="LaButti K."/>
            <person name="Lipzen A."/>
            <person name="Lombard V."/>
            <person name="Magnuson J."/>
            <person name="Maillard F."/>
            <person name="Morin E."/>
            <person name="Murat C."/>
            <person name="Nolan M."/>
            <person name="Ohm R."/>
            <person name="Pangilinan J."/>
            <person name="Pereira M."/>
            <person name="Perotto S."/>
            <person name="Peter M."/>
            <person name="Riley R."/>
            <person name="Sitrit Y."/>
            <person name="Stielow B."/>
            <person name="Szollosi G."/>
            <person name="Zifcakova L."/>
            <person name="Stursova M."/>
            <person name="Spatafora J.W."/>
            <person name="Tedersoo L."/>
            <person name="Vaario L.-M."/>
            <person name="Yamada A."/>
            <person name="Yan M."/>
            <person name="Wang P."/>
            <person name="Xu J."/>
            <person name="Bruns T."/>
            <person name="Baldrian P."/>
            <person name="Vilgalys R."/>
            <person name="Henrissat B."/>
            <person name="Grigoriev I.V."/>
            <person name="Hibbett D."/>
            <person name="Nagy L.G."/>
            <person name="Martin F.M."/>
        </authorList>
    </citation>
    <scope>NUCLEOTIDE SEQUENCE</scope>
    <source>
        <strain evidence="1">BED1</strain>
    </source>
</reference>